<sequence length="517" mass="59209">MLQSFTSSNRMATNAKQVPQPQNKALSTDKVTPRVSNKISRSVTRTKPARFTQKTHITRVPSEILIKILEFLDASSLYCMGYVNKLFCQLANNNGMWCQIYSAKYGVHVKWKDRPKIMDELVEKMSAIEYKDRPKGYWRRLYFRTIAGHNQTKWRKQLRVINPYTGLPSHTEKVLREQLVTWEITAVGRSGCEWTFEQSHVYFSDSSVTVFWSDSSWPSFCQITSLLLHGVKRVPLCCSKTIRPGWRSLMAQLKIDNILKSCHVINRDKRTIKGSQGGDNSLHASSQLIGQDRLVNLLMLSHGITIGIWRDQSSIAFVMATFNYHMLVEKSLLGSSVGPYNIPEHTAPFDDVDPCYGLHGFRLHITLHNTVTEIMSGLFSQLICQKGQIHDGFIQLNVISMSRQSQHTPLSGRVSLPWRSGVLEGSLENCCVMSLTLQDEFQKPFWCVSTPISMVPANEETLSYDYQGKHFLITYQDVEGKVQMDVVWLEEQRQFYLINLAVYVSTSKLNRHFGRAY</sequence>
<name>A0ACC2H3K1_DALPE</name>
<proteinExistence type="predicted"/>
<dbReference type="Proteomes" id="UP001157502">
    <property type="component" value="Chromosome 6"/>
</dbReference>
<keyword evidence="2" id="KW-1185">Reference proteome</keyword>
<gene>
    <name evidence="1" type="ORF">DPEC_G00075590</name>
</gene>
<protein>
    <submittedName>
        <fullName evidence="1">Uncharacterized protein</fullName>
    </submittedName>
</protein>
<comment type="caution">
    <text evidence="1">The sequence shown here is derived from an EMBL/GenBank/DDBJ whole genome shotgun (WGS) entry which is preliminary data.</text>
</comment>
<evidence type="ECO:0000313" key="2">
    <source>
        <dbReference type="Proteomes" id="UP001157502"/>
    </source>
</evidence>
<evidence type="ECO:0000313" key="1">
    <source>
        <dbReference type="EMBL" id="KAJ8010487.1"/>
    </source>
</evidence>
<reference evidence="1" key="1">
    <citation type="submission" date="2021-05" db="EMBL/GenBank/DDBJ databases">
        <authorList>
            <person name="Pan Q."/>
            <person name="Jouanno E."/>
            <person name="Zahm M."/>
            <person name="Klopp C."/>
            <person name="Cabau C."/>
            <person name="Louis A."/>
            <person name="Berthelot C."/>
            <person name="Parey E."/>
            <person name="Roest Crollius H."/>
            <person name="Montfort J."/>
            <person name="Robinson-Rechavi M."/>
            <person name="Bouchez O."/>
            <person name="Lampietro C."/>
            <person name="Lopez Roques C."/>
            <person name="Donnadieu C."/>
            <person name="Postlethwait J."/>
            <person name="Bobe J."/>
            <person name="Dillon D."/>
            <person name="Chandos A."/>
            <person name="von Hippel F."/>
            <person name="Guiguen Y."/>
        </authorList>
    </citation>
    <scope>NUCLEOTIDE SEQUENCE</scope>
    <source>
        <strain evidence="1">YG-Jan2019</strain>
    </source>
</reference>
<dbReference type="EMBL" id="CM055733">
    <property type="protein sequence ID" value="KAJ8010487.1"/>
    <property type="molecule type" value="Genomic_DNA"/>
</dbReference>
<accession>A0ACC2H3K1</accession>
<organism evidence="1 2">
    <name type="scientific">Dallia pectoralis</name>
    <name type="common">Alaska blackfish</name>
    <dbReference type="NCBI Taxonomy" id="75939"/>
    <lineage>
        <taxon>Eukaryota</taxon>
        <taxon>Metazoa</taxon>
        <taxon>Chordata</taxon>
        <taxon>Craniata</taxon>
        <taxon>Vertebrata</taxon>
        <taxon>Euteleostomi</taxon>
        <taxon>Actinopterygii</taxon>
        <taxon>Neopterygii</taxon>
        <taxon>Teleostei</taxon>
        <taxon>Protacanthopterygii</taxon>
        <taxon>Esociformes</taxon>
        <taxon>Umbridae</taxon>
        <taxon>Dallia</taxon>
    </lineage>
</organism>